<reference evidence="2 3" key="1">
    <citation type="submission" date="2015-03" db="EMBL/GenBank/DDBJ databases">
        <title>Genome sequence of Kiloniella sp. P1-1, isolated from the gut microflora of Pacific white shrimp, Penaeus vannamei.</title>
        <authorList>
            <person name="Shao Z."/>
            <person name="Wang L."/>
            <person name="Li X."/>
        </authorList>
    </citation>
    <scope>NUCLEOTIDE SEQUENCE [LARGE SCALE GENOMIC DNA]</scope>
    <source>
        <strain evidence="2 3">P1-1</strain>
    </source>
</reference>
<proteinExistence type="predicted"/>
<evidence type="ECO:0000313" key="2">
    <source>
        <dbReference type="EMBL" id="KKJ77999.1"/>
    </source>
</evidence>
<organism evidence="2 3">
    <name type="scientific">Kiloniella litopenaei</name>
    <dbReference type="NCBI Taxonomy" id="1549748"/>
    <lineage>
        <taxon>Bacteria</taxon>
        <taxon>Pseudomonadati</taxon>
        <taxon>Pseudomonadota</taxon>
        <taxon>Alphaproteobacteria</taxon>
        <taxon>Rhodospirillales</taxon>
        <taxon>Kiloniellaceae</taxon>
        <taxon>Kiloniella</taxon>
    </lineage>
</organism>
<dbReference type="Proteomes" id="UP000034491">
    <property type="component" value="Unassembled WGS sequence"/>
</dbReference>
<evidence type="ECO:0000259" key="1">
    <source>
        <dbReference type="Pfam" id="PF08722"/>
    </source>
</evidence>
<sequence length="217" mass="25281">MSLEKTMINFDYTPVRNPVRKKKGTYCGYFPSTKMNRMIGYESTLELDAICLFEADPLVQAYCEQPKQVTYTRHQRSHTNTVDFVTLRDGVEEFFEVKPFQRFENKETEATYEAIAEVYREQRLIYKLFTEFEIRQEPLLPNSKELLRYVRVPVTEDHKVIARDYLAPGHEVTIKVLSSYLPMPIVYALIWAGYLIIDHSKKLTPASFVSLSTAVEG</sequence>
<dbReference type="EMBL" id="LANI01000003">
    <property type="protein sequence ID" value="KKJ77999.1"/>
    <property type="molecule type" value="Genomic_DNA"/>
</dbReference>
<accession>A0A0M2RC39</accession>
<keyword evidence="3" id="KW-1185">Reference proteome</keyword>
<dbReference type="AlphaFoldDB" id="A0A0M2RC39"/>
<dbReference type="STRING" id="1549748.WH95_06235"/>
<name>A0A0M2RC39_9PROT</name>
<evidence type="ECO:0000313" key="3">
    <source>
        <dbReference type="Proteomes" id="UP000034491"/>
    </source>
</evidence>
<feature type="domain" description="TnsA endonuclease N-terminal" evidence="1">
    <location>
        <begin position="56"/>
        <end position="131"/>
    </location>
</feature>
<protein>
    <recommendedName>
        <fullName evidence="1">TnsA endonuclease N-terminal domain-containing protein</fullName>
    </recommendedName>
</protein>
<comment type="caution">
    <text evidence="2">The sequence shown here is derived from an EMBL/GenBank/DDBJ whole genome shotgun (WGS) entry which is preliminary data.</text>
</comment>
<dbReference type="InterPro" id="IPR014833">
    <property type="entry name" value="TnsA_N"/>
</dbReference>
<dbReference type="Pfam" id="PF08722">
    <property type="entry name" value="Tn7_TnsA-like_N"/>
    <property type="match status" value="1"/>
</dbReference>
<gene>
    <name evidence="2" type="ORF">WH95_06235</name>
</gene>